<dbReference type="Gene3D" id="3.60.21.10">
    <property type="match status" value="1"/>
</dbReference>
<name>A0A9N8E8G5_9STRA</name>
<evidence type="ECO:0000313" key="6">
    <source>
        <dbReference type="Proteomes" id="UP001153069"/>
    </source>
</evidence>
<dbReference type="InterPro" id="IPR029052">
    <property type="entry name" value="Metallo-depent_PP-like"/>
</dbReference>
<dbReference type="InterPro" id="IPR018247">
    <property type="entry name" value="EF_Hand_1_Ca_BS"/>
</dbReference>
<evidence type="ECO:0000259" key="4">
    <source>
        <dbReference type="Pfam" id="PF00149"/>
    </source>
</evidence>
<feature type="region of interest" description="Disordered" evidence="2">
    <location>
        <begin position="34"/>
        <end position="94"/>
    </location>
</feature>
<organism evidence="5 6">
    <name type="scientific">Seminavis robusta</name>
    <dbReference type="NCBI Taxonomy" id="568900"/>
    <lineage>
        <taxon>Eukaryota</taxon>
        <taxon>Sar</taxon>
        <taxon>Stramenopiles</taxon>
        <taxon>Ochrophyta</taxon>
        <taxon>Bacillariophyta</taxon>
        <taxon>Bacillariophyceae</taxon>
        <taxon>Bacillariophycidae</taxon>
        <taxon>Naviculales</taxon>
        <taxon>Naviculaceae</taxon>
        <taxon>Seminavis</taxon>
    </lineage>
</organism>
<dbReference type="OrthoDB" id="10252235at2759"/>
<feature type="chain" id="PRO_5040513989" evidence="3">
    <location>
        <begin position="33"/>
        <end position="747"/>
    </location>
</feature>
<dbReference type="SUPFAM" id="SSF47473">
    <property type="entry name" value="EF-hand"/>
    <property type="match status" value="1"/>
</dbReference>
<dbReference type="Gene3D" id="1.10.238.10">
    <property type="entry name" value="EF-hand"/>
    <property type="match status" value="1"/>
</dbReference>
<dbReference type="PANTHER" id="PTHR11575">
    <property type="entry name" value="5'-NUCLEOTIDASE-RELATED"/>
    <property type="match status" value="1"/>
</dbReference>
<dbReference type="AlphaFoldDB" id="A0A9N8E8G5"/>
<dbReference type="GO" id="GO:0016787">
    <property type="term" value="F:hydrolase activity"/>
    <property type="evidence" value="ECO:0007669"/>
    <property type="project" value="InterPro"/>
</dbReference>
<keyword evidence="1" id="KW-0106">Calcium</keyword>
<sequence length="747" mass="82849">MKTTGTAFLRSPMALLSAGLLLMVFQSQETVALSSINPKPPSDSKKTLKPFGSGGGGRVSGVPIRDKEDDLSSSEQPAEPQPRWEPTPPKPSEARLTVVQITDVYTLEHFASLRTMLSETRQKLKEYRDEIVPTSGANKNEVSDEKLPQTLTKSETGVISMLTGDFLAPYLLSSVDRGKGMMRALTETPIDYLTWGNHEADIDHRTVCSHVRNFPGKWINSNMLDHDAMDAQQEFDVVEITSPDGTNKRRVGLVGVLSNDPDLYSHFKAPGAFGGATIDDPWETLKKYKDLLEGPDHNCDVILPLQHLYVPDDERTCREFNFPAILSGHDHHRVDEVIDGTRLLKPGLDAIYATVLEMCWEDSSQEDSKPIVNARFVKCSDWEADPVLEQINLRAYDAMAPLRDTELARVPPTFEPLSSVNARGCVTSMGRFICSLIKSAFNTQQLKRDHRVDAVLLMGGNIRGGKDYEKGSYFSAEALEAEIKSDEAVGIVNMPGWLLAEGVSATHSGDPIPGWIQYDDGVKEEYPEDGSPPIVTHVNGLPIDPDITYRVATKISDLTNGQCQPWTDFYTEYPEALPPKGAYVNIYSELMTFFAGNLWRKIWESITPEVVAAERGQLLENFASPLDIMCDDTELDEPDLDCEPLAMICDPKLDCLPERRLSVLDLDETGTITVADIHSALGDILQLSVDESGSETSLAEFVHSFADMDNDGKVTLDDLNAFCAEVPDLYENEKWRLAFPRTEKLLA</sequence>
<dbReference type="EMBL" id="CAICTM010000662">
    <property type="protein sequence ID" value="CAB9514604.1"/>
    <property type="molecule type" value="Genomic_DNA"/>
</dbReference>
<evidence type="ECO:0000256" key="3">
    <source>
        <dbReference type="SAM" id="SignalP"/>
    </source>
</evidence>
<comment type="caution">
    <text evidence="5">The sequence shown here is derived from an EMBL/GenBank/DDBJ whole genome shotgun (WGS) entry which is preliminary data.</text>
</comment>
<reference evidence="5" key="1">
    <citation type="submission" date="2020-06" db="EMBL/GenBank/DDBJ databases">
        <authorList>
            <consortium name="Plant Systems Biology data submission"/>
        </authorList>
    </citation>
    <scope>NUCLEOTIDE SEQUENCE</scope>
    <source>
        <strain evidence="5">D6</strain>
    </source>
</reference>
<evidence type="ECO:0000313" key="5">
    <source>
        <dbReference type="EMBL" id="CAB9514604.1"/>
    </source>
</evidence>
<dbReference type="GO" id="GO:0009166">
    <property type="term" value="P:nucleotide catabolic process"/>
    <property type="evidence" value="ECO:0007669"/>
    <property type="project" value="InterPro"/>
</dbReference>
<dbReference type="PROSITE" id="PS00018">
    <property type="entry name" value="EF_HAND_1"/>
    <property type="match status" value="2"/>
</dbReference>
<dbReference type="Pfam" id="PF00149">
    <property type="entry name" value="Metallophos"/>
    <property type="match status" value="1"/>
</dbReference>
<proteinExistence type="predicted"/>
<dbReference type="SUPFAM" id="SSF56300">
    <property type="entry name" value="Metallo-dependent phosphatases"/>
    <property type="match status" value="1"/>
</dbReference>
<dbReference type="Proteomes" id="UP001153069">
    <property type="component" value="Unassembled WGS sequence"/>
</dbReference>
<feature type="signal peptide" evidence="3">
    <location>
        <begin position="1"/>
        <end position="32"/>
    </location>
</feature>
<feature type="compositionally biased region" description="Pro residues" evidence="2">
    <location>
        <begin position="79"/>
        <end position="91"/>
    </location>
</feature>
<gene>
    <name evidence="5" type="ORF">SEMRO_663_G183590.1</name>
</gene>
<dbReference type="InterPro" id="IPR011992">
    <property type="entry name" value="EF-hand-dom_pair"/>
</dbReference>
<dbReference type="PANTHER" id="PTHR11575:SF48">
    <property type="entry name" value="5'-NUCLEOTIDASE"/>
    <property type="match status" value="1"/>
</dbReference>
<dbReference type="InterPro" id="IPR006179">
    <property type="entry name" value="5_nucleotidase/apyrase"/>
</dbReference>
<evidence type="ECO:0000256" key="1">
    <source>
        <dbReference type="ARBA" id="ARBA00022837"/>
    </source>
</evidence>
<protein>
    <submittedName>
        <fullName evidence="5">5-Nucleotidase</fullName>
    </submittedName>
</protein>
<evidence type="ECO:0000256" key="2">
    <source>
        <dbReference type="SAM" id="MobiDB-lite"/>
    </source>
</evidence>
<dbReference type="InterPro" id="IPR004843">
    <property type="entry name" value="Calcineurin-like_PHP"/>
</dbReference>
<feature type="domain" description="Calcineurin-like phosphoesterase" evidence="4">
    <location>
        <begin position="156"/>
        <end position="332"/>
    </location>
</feature>
<keyword evidence="3" id="KW-0732">Signal</keyword>
<keyword evidence="6" id="KW-1185">Reference proteome</keyword>
<accession>A0A9N8E8G5</accession>